<dbReference type="AlphaFoldDB" id="A0A5N5QBP9"/>
<reference evidence="3 4" key="1">
    <citation type="journal article" date="2019" name="Fungal Biol. Biotechnol.">
        <title>Draft genome sequence of fastidious pathogen Ceratobasidium theobromae, which causes vascular-streak dieback in Theobroma cacao.</title>
        <authorList>
            <person name="Ali S.S."/>
            <person name="Asman A."/>
            <person name="Shao J."/>
            <person name="Firmansyah A.P."/>
            <person name="Susilo A.W."/>
            <person name="Rosmana A."/>
            <person name="McMahon P."/>
            <person name="Junaid M."/>
            <person name="Guest D."/>
            <person name="Kheng T.Y."/>
            <person name="Meinhardt L.W."/>
            <person name="Bailey B.A."/>
        </authorList>
    </citation>
    <scope>NUCLEOTIDE SEQUENCE [LARGE SCALE GENOMIC DNA]</scope>
    <source>
        <strain evidence="3 4">CT2</strain>
    </source>
</reference>
<accession>A0A5N5QBP9</accession>
<evidence type="ECO:0000259" key="2">
    <source>
        <dbReference type="Pfam" id="PF13391"/>
    </source>
</evidence>
<protein>
    <recommendedName>
        <fullName evidence="2">HNH nuclease domain-containing protein</fullName>
    </recommendedName>
</protein>
<feature type="compositionally biased region" description="Basic and acidic residues" evidence="1">
    <location>
        <begin position="301"/>
        <end position="317"/>
    </location>
</feature>
<feature type="compositionally biased region" description="Polar residues" evidence="1">
    <location>
        <begin position="769"/>
        <end position="780"/>
    </location>
</feature>
<dbReference type="Proteomes" id="UP000383932">
    <property type="component" value="Unassembled WGS sequence"/>
</dbReference>
<feature type="compositionally biased region" description="Polar residues" evidence="1">
    <location>
        <begin position="350"/>
        <end position="371"/>
    </location>
</feature>
<dbReference type="InterPro" id="IPR003615">
    <property type="entry name" value="HNH_nuc"/>
</dbReference>
<feature type="region of interest" description="Disordered" evidence="1">
    <location>
        <begin position="672"/>
        <end position="857"/>
    </location>
</feature>
<evidence type="ECO:0000313" key="4">
    <source>
        <dbReference type="Proteomes" id="UP000383932"/>
    </source>
</evidence>
<feature type="region of interest" description="Disordered" evidence="1">
    <location>
        <begin position="30"/>
        <end position="67"/>
    </location>
</feature>
<proteinExistence type="predicted"/>
<feature type="compositionally biased region" description="Low complexity" evidence="1">
    <location>
        <begin position="791"/>
        <end position="805"/>
    </location>
</feature>
<dbReference type="EMBL" id="SSOP01000318">
    <property type="protein sequence ID" value="KAB5589094.1"/>
    <property type="molecule type" value="Genomic_DNA"/>
</dbReference>
<comment type="caution">
    <text evidence="3">The sequence shown here is derived from an EMBL/GenBank/DDBJ whole genome shotgun (WGS) entry which is preliminary data.</text>
</comment>
<evidence type="ECO:0000313" key="3">
    <source>
        <dbReference type="EMBL" id="KAB5589094.1"/>
    </source>
</evidence>
<feature type="domain" description="HNH nuclease" evidence="2">
    <location>
        <begin position="77"/>
        <end position="139"/>
    </location>
</feature>
<feature type="compositionally biased region" description="Low complexity" evidence="1">
    <location>
        <begin position="845"/>
        <end position="857"/>
    </location>
</feature>
<gene>
    <name evidence="3" type="ORF">CTheo_7456</name>
</gene>
<organism evidence="3 4">
    <name type="scientific">Ceratobasidium theobromae</name>
    <dbReference type="NCBI Taxonomy" id="1582974"/>
    <lineage>
        <taxon>Eukaryota</taxon>
        <taxon>Fungi</taxon>
        <taxon>Dikarya</taxon>
        <taxon>Basidiomycota</taxon>
        <taxon>Agaricomycotina</taxon>
        <taxon>Agaricomycetes</taxon>
        <taxon>Cantharellales</taxon>
        <taxon>Ceratobasidiaceae</taxon>
        <taxon>Ceratobasidium</taxon>
    </lineage>
</organism>
<dbReference type="OrthoDB" id="3133596at2759"/>
<keyword evidence="4" id="KW-1185">Reference proteome</keyword>
<sequence>MAEPISSPNAGQFIDSLPAEVQAAHISDFYDSPVPLTPPKTAAPVPKSTPKSNTSSSPRDGNIKNRLIASSPHHGRCAICFLRNAEACHVVRRSLDLQTMTDLSNAWGFKECINFDTRQNMILLCPNMHRDYDRGNFVLLPNSKLLKEVWSSANKGELLSSLTSELHPLPESDTKPADLFKLWKYRYIQFMEDPPAVPRYPSEDFSRQFKEEVTLRLFPGEGSLSGPEYIVSNPEFQHFPFQEMPAIISQAHPYFVIYTTGRRWNNSHAKKEPQSFRFLHYAIDDLTLCGSIVEHWDNVAESSRKSRKLLEPSDGTRRTRSSSKGSHSAGSNHTTSPAEPHQLRPRKANSRASSGKNSGKNQVPQESYKQTHCASLLTPDLTEPSKEPALTLLKHTSDPLDGMYENISAVKGWLANVLACDPGNKYDEEAACALSRYKDVYCTTMISADNDKVTLSCQLPSSRIATMSPKIPAKIKNVFHPHPIFPENKFLETEDEQPLMLGRDQSTISVRVRALDGFLFVRNGKFVYPTRDKSENWWIGVEAYGYVAAVTGDYKWFIWAGRWDEDFEGKHIEVLHLKNLRGLQKERHSHWRGGLEDILWLDTWQNFSYALLEPDESYNCGQWPGVVRSWTKLPKGQSQADPSFVTIEPDDDRPVWWTKPGDKAWNHMVKMHKREEAEETKTRRASAGGKHGSSSSTKGKQTINSKKGSQPKRKAASDAKPSQKRQGKKARHEETSSESEAVSALSALTPSEIPSQVEDSSSSEDGDEQLTTSKSRSGHISTFARKKMTARRGSSATRTSASGSRQHQGTKRDTTQATSATQALPKPVSRPLTTAEQPDVRQMPSSSRQVAQSQVRL</sequence>
<feature type="compositionally biased region" description="Low complexity" evidence="1">
    <location>
        <begin position="322"/>
        <end position="331"/>
    </location>
</feature>
<dbReference type="Pfam" id="PF13391">
    <property type="entry name" value="HNH_2"/>
    <property type="match status" value="1"/>
</dbReference>
<evidence type="ECO:0000256" key="1">
    <source>
        <dbReference type="SAM" id="MobiDB-lite"/>
    </source>
</evidence>
<feature type="compositionally biased region" description="Low complexity" evidence="1">
    <location>
        <begin position="738"/>
        <end position="760"/>
    </location>
</feature>
<feature type="region of interest" description="Disordered" evidence="1">
    <location>
        <begin position="301"/>
        <end position="371"/>
    </location>
</feature>
<feature type="compositionally biased region" description="Low complexity" evidence="1">
    <location>
        <begin position="44"/>
        <end position="58"/>
    </location>
</feature>
<name>A0A5N5QBP9_9AGAM</name>
<feature type="compositionally biased region" description="Basic and acidic residues" evidence="1">
    <location>
        <begin position="673"/>
        <end position="682"/>
    </location>
</feature>